<evidence type="ECO:0000256" key="1">
    <source>
        <dbReference type="ARBA" id="ARBA00004141"/>
    </source>
</evidence>
<dbReference type="PANTHER" id="PTHR38459:SF1">
    <property type="entry name" value="PROPHAGE BACTOPRENOL-LINKED GLUCOSE TRANSLOCASE HOMOLOG"/>
    <property type="match status" value="1"/>
</dbReference>
<evidence type="ECO:0000256" key="3">
    <source>
        <dbReference type="ARBA" id="ARBA00022692"/>
    </source>
</evidence>
<keyword evidence="4 6" id="KW-1133">Transmembrane helix</keyword>
<comment type="caution">
    <text evidence="8">The sequence shown here is derived from an EMBL/GenBank/DDBJ whole genome shotgun (WGS) entry which is preliminary data.</text>
</comment>
<evidence type="ECO:0000259" key="7">
    <source>
        <dbReference type="Pfam" id="PF04138"/>
    </source>
</evidence>
<dbReference type="PANTHER" id="PTHR38459">
    <property type="entry name" value="PROPHAGE BACTOPRENOL-LINKED GLUCOSE TRANSLOCASE HOMOLOG"/>
    <property type="match status" value="1"/>
</dbReference>
<dbReference type="Proteomes" id="UP001501706">
    <property type="component" value="Unassembled WGS sequence"/>
</dbReference>
<dbReference type="Pfam" id="PF04138">
    <property type="entry name" value="GtrA_DPMS_TM"/>
    <property type="match status" value="1"/>
</dbReference>
<name>A0ABN1CIY7_9BURK</name>
<evidence type="ECO:0000256" key="5">
    <source>
        <dbReference type="ARBA" id="ARBA00023136"/>
    </source>
</evidence>
<feature type="transmembrane region" description="Helical" evidence="6">
    <location>
        <begin position="71"/>
        <end position="92"/>
    </location>
</feature>
<dbReference type="EMBL" id="BAAAEN010000019">
    <property type="protein sequence ID" value="GAA0520101.1"/>
    <property type="molecule type" value="Genomic_DNA"/>
</dbReference>
<feature type="transmembrane region" description="Helical" evidence="6">
    <location>
        <begin position="104"/>
        <end position="124"/>
    </location>
</feature>
<feature type="transmembrane region" description="Helical" evidence="6">
    <location>
        <begin position="42"/>
        <end position="59"/>
    </location>
</feature>
<evidence type="ECO:0000313" key="8">
    <source>
        <dbReference type="EMBL" id="GAA0520101.1"/>
    </source>
</evidence>
<reference evidence="8 9" key="1">
    <citation type="journal article" date="2019" name="Int. J. Syst. Evol. Microbiol.">
        <title>The Global Catalogue of Microorganisms (GCM) 10K type strain sequencing project: providing services to taxonomists for standard genome sequencing and annotation.</title>
        <authorList>
            <consortium name="The Broad Institute Genomics Platform"/>
            <consortium name="The Broad Institute Genome Sequencing Center for Infectious Disease"/>
            <person name="Wu L."/>
            <person name="Ma J."/>
        </authorList>
    </citation>
    <scope>NUCLEOTIDE SEQUENCE [LARGE SCALE GENOMIC DNA]</scope>
    <source>
        <strain evidence="8 9">JCM 14330</strain>
    </source>
</reference>
<accession>A0ABN1CIY7</accession>
<dbReference type="PROSITE" id="PS51257">
    <property type="entry name" value="PROKAR_LIPOPROTEIN"/>
    <property type="match status" value="1"/>
</dbReference>
<keyword evidence="3 6" id="KW-0812">Transmembrane</keyword>
<sequence>MRLLAGQILRFVAVGCLAAATHWVVAVACVEMLGLAPLRANVVGWLAAFCVSFAGHLLFTFRHPLHAWQRAAARFFLVSAGGFAVNEMAYAWLLHVSSVRYDVLLAAVLAGIAVGTFIASRLWAFRRTPGA</sequence>
<keyword evidence="5 6" id="KW-0472">Membrane</keyword>
<gene>
    <name evidence="8" type="ORF">GCM10009097_42030</name>
</gene>
<feature type="domain" description="GtrA/DPMS transmembrane" evidence="7">
    <location>
        <begin position="10"/>
        <end position="125"/>
    </location>
</feature>
<evidence type="ECO:0000256" key="2">
    <source>
        <dbReference type="ARBA" id="ARBA00009399"/>
    </source>
</evidence>
<proteinExistence type="inferred from homology"/>
<comment type="similarity">
    <text evidence="2">Belongs to the GtrA family.</text>
</comment>
<organism evidence="8 9">
    <name type="scientific">Pigmentiphaga daeguensis</name>
    <dbReference type="NCBI Taxonomy" id="414049"/>
    <lineage>
        <taxon>Bacteria</taxon>
        <taxon>Pseudomonadati</taxon>
        <taxon>Pseudomonadota</taxon>
        <taxon>Betaproteobacteria</taxon>
        <taxon>Burkholderiales</taxon>
        <taxon>Alcaligenaceae</taxon>
        <taxon>Pigmentiphaga</taxon>
    </lineage>
</organism>
<keyword evidence="9" id="KW-1185">Reference proteome</keyword>
<dbReference type="InterPro" id="IPR007267">
    <property type="entry name" value="GtrA_DPMS_TM"/>
</dbReference>
<evidence type="ECO:0000256" key="4">
    <source>
        <dbReference type="ARBA" id="ARBA00022989"/>
    </source>
</evidence>
<evidence type="ECO:0000256" key="6">
    <source>
        <dbReference type="SAM" id="Phobius"/>
    </source>
</evidence>
<dbReference type="InterPro" id="IPR051401">
    <property type="entry name" value="GtrA_CellWall_Glycosyl"/>
</dbReference>
<comment type="subcellular location">
    <subcellularLocation>
        <location evidence="1">Membrane</location>
        <topology evidence="1">Multi-pass membrane protein</topology>
    </subcellularLocation>
</comment>
<protein>
    <recommendedName>
        <fullName evidence="7">GtrA/DPMS transmembrane domain-containing protein</fullName>
    </recommendedName>
</protein>
<evidence type="ECO:0000313" key="9">
    <source>
        <dbReference type="Proteomes" id="UP001501706"/>
    </source>
</evidence>
<dbReference type="RefSeq" id="WP_087837136.1">
    <property type="nucleotide sequence ID" value="NZ_BAAAEN010000019.1"/>
</dbReference>